<dbReference type="InterPro" id="IPR036390">
    <property type="entry name" value="WH_DNA-bd_sf"/>
</dbReference>
<dbReference type="EMBL" id="FRBW01000001">
    <property type="protein sequence ID" value="SHL22912.1"/>
    <property type="molecule type" value="Genomic_DNA"/>
</dbReference>
<dbReference type="RefSeq" id="WP_073007308.1">
    <property type="nucleotide sequence ID" value="NZ_FRBW01000001.1"/>
</dbReference>
<sequence length="302" mass="33070">MDNRAGEMQVFVRVVETGSFSKAARQLLMTPSSVSKLIGRIEARMGVQLLKRSTRHLALTGEGRTYYERSQALLAELDAIERDLSEGAARITGTVRVTASVGFGIVAVEPLLPAFWQAFPGITVDLSISDEVVDLYLDRTDVAFRVGTLSNSSLMARKLGTAQRKIVASPDYLARRGTPQVIEDLTAHACLSVNFRRASPVWPLRDGSNSRVVDNAVTGPLLANNGETLRRMAIAGIGLAHIGEFHVREDLRQGRLVEVLADAVAGDTEDVHALYLGGPHLPHRLRAFLDFMVPRLQRFMEG</sequence>
<dbReference type="AlphaFoldDB" id="A0A1M6YXV6"/>
<reference evidence="6 7" key="1">
    <citation type="submission" date="2016-11" db="EMBL/GenBank/DDBJ databases">
        <authorList>
            <person name="Jaros S."/>
            <person name="Januszkiewicz K."/>
            <person name="Wedrychowicz H."/>
        </authorList>
    </citation>
    <scope>NUCLEOTIDE SEQUENCE [LARGE SCALE GENOMIC DNA]</scope>
    <source>
        <strain evidence="6 7">DSM 22153</strain>
    </source>
</reference>
<dbReference type="InterPro" id="IPR058163">
    <property type="entry name" value="LysR-type_TF_proteobact-type"/>
</dbReference>
<dbReference type="InterPro" id="IPR036388">
    <property type="entry name" value="WH-like_DNA-bd_sf"/>
</dbReference>
<dbReference type="Proteomes" id="UP000186002">
    <property type="component" value="Unassembled WGS sequence"/>
</dbReference>
<dbReference type="PANTHER" id="PTHR30537:SF71">
    <property type="entry name" value="TRANSCRIPTIONAL REGULATORY PROTEIN"/>
    <property type="match status" value="1"/>
</dbReference>
<dbReference type="SUPFAM" id="SSF46785">
    <property type="entry name" value="Winged helix' DNA-binding domain"/>
    <property type="match status" value="1"/>
</dbReference>
<keyword evidence="4" id="KW-0804">Transcription</keyword>
<dbReference type="PANTHER" id="PTHR30537">
    <property type="entry name" value="HTH-TYPE TRANSCRIPTIONAL REGULATOR"/>
    <property type="match status" value="1"/>
</dbReference>
<comment type="similarity">
    <text evidence="1">Belongs to the LysR transcriptional regulatory family.</text>
</comment>
<evidence type="ECO:0000256" key="3">
    <source>
        <dbReference type="ARBA" id="ARBA00023125"/>
    </source>
</evidence>
<dbReference type="Gene3D" id="1.10.10.10">
    <property type="entry name" value="Winged helix-like DNA-binding domain superfamily/Winged helix DNA-binding domain"/>
    <property type="match status" value="1"/>
</dbReference>
<proteinExistence type="inferred from homology"/>
<name>A0A1M6YXV6_9HYPH</name>
<dbReference type="PROSITE" id="PS50931">
    <property type="entry name" value="HTH_LYSR"/>
    <property type="match status" value="1"/>
</dbReference>
<protein>
    <submittedName>
        <fullName evidence="6">Transcriptional regulator, LysR family</fullName>
    </submittedName>
</protein>
<organism evidence="6 7">
    <name type="scientific">Roseibium suaedae</name>
    <dbReference type="NCBI Taxonomy" id="735517"/>
    <lineage>
        <taxon>Bacteria</taxon>
        <taxon>Pseudomonadati</taxon>
        <taxon>Pseudomonadota</taxon>
        <taxon>Alphaproteobacteria</taxon>
        <taxon>Hyphomicrobiales</taxon>
        <taxon>Stappiaceae</taxon>
        <taxon>Roseibium</taxon>
    </lineage>
</organism>
<dbReference type="GO" id="GO:0006351">
    <property type="term" value="P:DNA-templated transcription"/>
    <property type="evidence" value="ECO:0007669"/>
    <property type="project" value="TreeGrafter"/>
</dbReference>
<evidence type="ECO:0000259" key="5">
    <source>
        <dbReference type="PROSITE" id="PS50931"/>
    </source>
</evidence>
<accession>A0A1M6YXV6</accession>
<dbReference type="OrthoDB" id="9813056at2"/>
<dbReference type="GO" id="GO:0003700">
    <property type="term" value="F:DNA-binding transcription factor activity"/>
    <property type="evidence" value="ECO:0007669"/>
    <property type="project" value="InterPro"/>
</dbReference>
<evidence type="ECO:0000256" key="4">
    <source>
        <dbReference type="ARBA" id="ARBA00023163"/>
    </source>
</evidence>
<dbReference type="InterPro" id="IPR005119">
    <property type="entry name" value="LysR_subst-bd"/>
</dbReference>
<feature type="domain" description="HTH lysR-type" evidence="5">
    <location>
        <begin position="1"/>
        <end position="60"/>
    </location>
</feature>
<keyword evidence="2" id="KW-0805">Transcription regulation</keyword>
<dbReference type="FunFam" id="1.10.10.10:FF:000001">
    <property type="entry name" value="LysR family transcriptional regulator"/>
    <property type="match status" value="1"/>
</dbReference>
<keyword evidence="7" id="KW-1185">Reference proteome</keyword>
<dbReference type="STRING" id="735517.SAMN05444272_0067"/>
<keyword evidence="3" id="KW-0238">DNA-binding</keyword>
<evidence type="ECO:0000256" key="1">
    <source>
        <dbReference type="ARBA" id="ARBA00009437"/>
    </source>
</evidence>
<gene>
    <name evidence="6" type="ORF">SAMN05444272_0067</name>
</gene>
<evidence type="ECO:0000313" key="7">
    <source>
        <dbReference type="Proteomes" id="UP000186002"/>
    </source>
</evidence>
<dbReference type="GO" id="GO:0043565">
    <property type="term" value="F:sequence-specific DNA binding"/>
    <property type="evidence" value="ECO:0007669"/>
    <property type="project" value="TreeGrafter"/>
</dbReference>
<dbReference type="Pfam" id="PF03466">
    <property type="entry name" value="LysR_substrate"/>
    <property type="match status" value="1"/>
</dbReference>
<dbReference type="Gene3D" id="3.40.190.290">
    <property type="match status" value="1"/>
</dbReference>
<dbReference type="SUPFAM" id="SSF53850">
    <property type="entry name" value="Periplasmic binding protein-like II"/>
    <property type="match status" value="1"/>
</dbReference>
<evidence type="ECO:0000313" key="6">
    <source>
        <dbReference type="EMBL" id="SHL22912.1"/>
    </source>
</evidence>
<evidence type="ECO:0000256" key="2">
    <source>
        <dbReference type="ARBA" id="ARBA00023015"/>
    </source>
</evidence>
<dbReference type="InterPro" id="IPR000847">
    <property type="entry name" value="LysR_HTH_N"/>
</dbReference>
<dbReference type="Pfam" id="PF00126">
    <property type="entry name" value="HTH_1"/>
    <property type="match status" value="1"/>
</dbReference>